<dbReference type="PROSITE" id="PS51866">
    <property type="entry name" value="MOP"/>
    <property type="match status" value="1"/>
</dbReference>
<dbReference type="GO" id="GO:0016020">
    <property type="term" value="C:membrane"/>
    <property type="evidence" value="ECO:0007669"/>
    <property type="project" value="InterPro"/>
</dbReference>
<evidence type="ECO:0000256" key="2">
    <source>
        <dbReference type="ARBA" id="ARBA00022475"/>
    </source>
</evidence>
<keyword evidence="4" id="KW-0997">Cell inner membrane</keyword>
<dbReference type="InterPro" id="IPR050334">
    <property type="entry name" value="Molybdenum_import_ModC"/>
</dbReference>
<dbReference type="InterPro" id="IPR003439">
    <property type="entry name" value="ABC_transporter-like_ATP-bd"/>
</dbReference>
<accession>A0A4R6X508</accession>
<dbReference type="OrthoDB" id="9802264at2"/>
<evidence type="ECO:0000256" key="5">
    <source>
        <dbReference type="ARBA" id="ARBA00022741"/>
    </source>
</evidence>
<dbReference type="SMART" id="SM00382">
    <property type="entry name" value="AAA"/>
    <property type="match status" value="1"/>
</dbReference>
<evidence type="ECO:0000256" key="3">
    <source>
        <dbReference type="ARBA" id="ARBA00022505"/>
    </source>
</evidence>
<dbReference type="InterPro" id="IPR008995">
    <property type="entry name" value="Mo/tungstate-bd_C_term_dom"/>
</dbReference>
<feature type="domain" description="ABC transporter" evidence="10">
    <location>
        <begin position="2"/>
        <end position="241"/>
    </location>
</feature>
<keyword evidence="1" id="KW-0813">Transport</keyword>
<evidence type="ECO:0000256" key="7">
    <source>
        <dbReference type="ARBA" id="ARBA00022967"/>
    </source>
</evidence>
<dbReference type="Gene3D" id="2.40.50.100">
    <property type="match status" value="1"/>
</dbReference>
<name>A0A4R6X508_9GAMM</name>
<dbReference type="PROSITE" id="PS50893">
    <property type="entry name" value="ABC_TRANSPORTER_2"/>
    <property type="match status" value="1"/>
</dbReference>
<dbReference type="InterPro" id="IPR027417">
    <property type="entry name" value="P-loop_NTPase"/>
</dbReference>
<dbReference type="PROSITE" id="PS00211">
    <property type="entry name" value="ABC_TRANSPORTER_1"/>
    <property type="match status" value="1"/>
</dbReference>
<dbReference type="PANTHER" id="PTHR43514:SF10">
    <property type="entry name" value="MOLYBDENUM IMPORT ATP-BINDING PROTEIN MODC 2"/>
    <property type="match status" value="1"/>
</dbReference>
<dbReference type="SUPFAM" id="SSF50331">
    <property type="entry name" value="MOP-like"/>
    <property type="match status" value="1"/>
</dbReference>
<evidence type="ECO:0000256" key="4">
    <source>
        <dbReference type="ARBA" id="ARBA00022519"/>
    </source>
</evidence>
<dbReference type="InterPro" id="IPR005116">
    <property type="entry name" value="Transp-assoc_OB_typ1"/>
</dbReference>
<comment type="caution">
    <text evidence="12">The sequence shown here is derived from an EMBL/GenBank/DDBJ whole genome shotgun (WGS) entry which is preliminary data.</text>
</comment>
<feature type="domain" description="Mop" evidence="11">
    <location>
        <begin position="301"/>
        <end position="366"/>
    </location>
</feature>
<keyword evidence="7" id="KW-1278">Translocase</keyword>
<reference evidence="12 13" key="1">
    <citation type="submission" date="2019-03" db="EMBL/GenBank/DDBJ databases">
        <title>Genomic Encyclopedia of Type Strains, Phase IV (KMG-IV): sequencing the most valuable type-strain genomes for metagenomic binning, comparative biology and taxonomic classification.</title>
        <authorList>
            <person name="Goeker M."/>
        </authorList>
    </citation>
    <scope>NUCLEOTIDE SEQUENCE [LARGE SCALE GENOMIC DNA]</scope>
    <source>
        <strain evidence="12 13">DSM 5604</strain>
    </source>
</reference>
<keyword evidence="13" id="KW-1185">Reference proteome</keyword>
<keyword evidence="8" id="KW-0472">Membrane</keyword>
<evidence type="ECO:0000256" key="8">
    <source>
        <dbReference type="ARBA" id="ARBA00023136"/>
    </source>
</evidence>
<proteinExistence type="predicted"/>
<dbReference type="RefSeq" id="WP_133563992.1">
    <property type="nucleotide sequence ID" value="NZ_SNZA01000005.1"/>
</dbReference>
<keyword evidence="5" id="KW-0547">Nucleotide-binding</keyword>
<dbReference type="Proteomes" id="UP000295729">
    <property type="component" value="Unassembled WGS sequence"/>
</dbReference>
<dbReference type="Pfam" id="PF00005">
    <property type="entry name" value="ABC_tran"/>
    <property type="match status" value="1"/>
</dbReference>
<gene>
    <name evidence="12" type="ORF">C8D85_2913</name>
</gene>
<dbReference type="PANTHER" id="PTHR43514">
    <property type="entry name" value="ABC TRANSPORTER I FAMILY MEMBER 10"/>
    <property type="match status" value="1"/>
</dbReference>
<keyword evidence="3 9" id="KW-0500">Molybdenum</keyword>
<evidence type="ECO:0000256" key="9">
    <source>
        <dbReference type="PROSITE-ProRule" id="PRU01213"/>
    </source>
</evidence>
<sequence>MANTPSMLRARVKLERQSAQHRFCLDVDCELPDSGVTAIFGASGSGKTTFLRCIAGLERPGQGEVVVAGQAWQQGTSFTPAYQRSIGYVFQEASLFEHLTAKGNLLFAMKRADQKVSDDYYQEVISLLGLETLLQRFPIELSGGERQRVAIARALLIQPKLLLMDEPLASLDQARRQEILPYLARLREVFAIPILYVTHSIDEIVQLADHVLVLQDGKQIAEGELTEVLSQPDLPMFTGFDAGTIWQGQVIERSETWHLAQVECAQGVSVWGRDTGISVGQTLRIRILARDVSITLEDATASSILNKISAKILRIDPDLDEAMLLVRLQCDVLSLTARITKRSAHELDLSIGQQVVAQVKSVALVC</sequence>
<keyword evidence="2" id="KW-1003">Cell membrane</keyword>
<dbReference type="Gene3D" id="3.40.50.300">
    <property type="entry name" value="P-loop containing nucleotide triphosphate hydrolases"/>
    <property type="match status" value="1"/>
</dbReference>
<dbReference type="InterPro" id="IPR003593">
    <property type="entry name" value="AAA+_ATPase"/>
</dbReference>
<dbReference type="InterPro" id="IPR017871">
    <property type="entry name" value="ABC_transporter-like_CS"/>
</dbReference>
<evidence type="ECO:0000256" key="6">
    <source>
        <dbReference type="ARBA" id="ARBA00022840"/>
    </source>
</evidence>
<dbReference type="NCBIfam" id="TIGR02142">
    <property type="entry name" value="modC_ABC"/>
    <property type="match status" value="1"/>
</dbReference>
<dbReference type="SUPFAM" id="SSF52540">
    <property type="entry name" value="P-loop containing nucleoside triphosphate hydrolases"/>
    <property type="match status" value="1"/>
</dbReference>
<evidence type="ECO:0000313" key="13">
    <source>
        <dbReference type="Proteomes" id="UP000295729"/>
    </source>
</evidence>
<dbReference type="GO" id="GO:0016887">
    <property type="term" value="F:ATP hydrolysis activity"/>
    <property type="evidence" value="ECO:0007669"/>
    <property type="project" value="InterPro"/>
</dbReference>
<organism evidence="12 13">
    <name type="scientific">Marinomonas communis</name>
    <dbReference type="NCBI Taxonomy" id="28254"/>
    <lineage>
        <taxon>Bacteria</taxon>
        <taxon>Pseudomonadati</taxon>
        <taxon>Pseudomonadota</taxon>
        <taxon>Gammaproteobacteria</taxon>
        <taxon>Oceanospirillales</taxon>
        <taxon>Oceanospirillaceae</taxon>
        <taxon>Marinomonas</taxon>
    </lineage>
</organism>
<dbReference type="InterPro" id="IPR011868">
    <property type="entry name" value="ModC_ABC_ATP-bd"/>
</dbReference>
<dbReference type="InterPro" id="IPR004606">
    <property type="entry name" value="Mop_domain"/>
</dbReference>
<evidence type="ECO:0000256" key="1">
    <source>
        <dbReference type="ARBA" id="ARBA00022448"/>
    </source>
</evidence>
<keyword evidence="6 12" id="KW-0067">ATP-binding</keyword>
<evidence type="ECO:0000313" key="12">
    <source>
        <dbReference type="EMBL" id="TDR06726.1"/>
    </source>
</evidence>
<dbReference type="Pfam" id="PF03459">
    <property type="entry name" value="TOBE"/>
    <property type="match status" value="1"/>
</dbReference>
<dbReference type="AlphaFoldDB" id="A0A4R6X508"/>
<dbReference type="EMBL" id="SNZA01000005">
    <property type="protein sequence ID" value="TDR06726.1"/>
    <property type="molecule type" value="Genomic_DNA"/>
</dbReference>
<protein>
    <submittedName>
        <fullName evidence="12">Molybdate transport system ATP-binding protein</fullName>
    </submittedName>
</protein>
<evidence type="ECO:0000259" key="11">
    <source>
        <dbReference type="PROSITE" id="PS51866"/>
    </source>
</evidence>
<evidence type="ECO:0000259" key="10">
    <source>
        <dbReference type="PROSITE" id="PS50893"/>
    </source>
</evidence>
<dbReference type="GO" id="GO:0005524">
    <property type="term" value="F:ATP binding"/>
    <property type="evidence" value="ECO:0007669"/>
    <property type="project" value="UniProtKB-KW"/>
</dbReference>
<dbReference type="GO" id="GO:0140359">
    <property type="term" value="F:ABC-type transporter activity"/>
    <property type="evidence" value="ECO:0007669"/>
    <property type="project" value="InterPro"/>
</dbReference>
<dbReference type="GO" id="GO:0015098">
    <property type="term" value="F:molybdate ion transmembrane transporter activity"/>
    <property type="evidence" value="ECO:0007669"/>
    <property type="project" value="InterPro"/>
</dbReference>